<dbReference type="AlphaFoldDB" id="A0A0C9RWC9"/>
<protein>
    <submittedName>
        <fullName evidence="1">Putative secreted protein</fullName>
    </submittedName>
</protein>
<dbReference type="EMBL" id="GBZX01000844">
    <property type="protein sequence ID" value="JAG91896.1"/>
    <property type="molecule type" value="mRNA"/>
</dbReference>
<proteinExistence type="evidence at transcript level"/>
<organism evidence="1">
    <name type="scientific">Amblyomma americanum</name>
    <name type="common">Lone star tick</name>
    <dbReference type="NCBI Taxonomy" id="6943"/>
    <lineage>
        <taxon>Eukaryota</taxon>
        <taxon>Metazoa</taxon>
        <taxon>Ecdysozoa</taxon>
        <taxon>Arthropoda</taxon>
        <taxon>Chelicerata</taxon>
        <taxon>Arachnida</taxon>
        <taxon>Acari</taxon>
        <taxon>Parasitiformes</taxon>
        <taxon>Ixodida</taxon>
        <taxon>Ixodoidea</taxon>
        <taxon>Ixodidae</taxon>
        <taxon>Amblyomminae</taxon>
        <taxon>Amblyomma</taxon>
    </lineage>
</organism>
<accession>A0A0C9RWC9</accession>
<name>A0A0C9RWC9_AMBAM</name>
<evidence type="ECO:0000313" key="1">
    <source>
        <dbReference type="EMBL" id="JAG91896.1"/>
    </source>
</evidence>
<reference evidence="1" key="1">
    <citation type="journal article" date="2015" name="PLoS ONE">
        <title>An Insight into the Sialome of the Lone Star Tick, Amblyomma americanum, with a Glimpse on Its Time Dependent Gene Expression.</title>
        <authorList>
            <person name="Karim S."/>
            <person name="Ribeiro J.M."/>
        </authorList>
    </citation>
    <scope>NUCLEOTIDE SEQUENCE</scope>
    <source>
        <tissue evidence="1">Salivary gland</tissue>
    </source>
</reference>
<sequence length="115" mass="12750">MWNLRVYQSLRIWLQLPQIMCIPTTPTHRVLNRGSQYVHPETCFGRCIQLGSSIDGNFFLLMYDAVDSSGFSISTTAIDASGGIAGAFLPAFRQEAHFTAGYVGGTWPAYHLFAD</sequence>